<organism evidence="2 3">
    <name type="scientific">Phialocephala subalpina</name>
    <dbReference type="NCBI Taxonomy" id="576137"/>
    <lineage>
        <taxon>Eukaryota</taxon>
        <taxon>Fungi</taxon>
        <taxon>Dikarya</taxon>
        <taxon>Ascomycota</taxon>
        <taxon>Pezizomycotina</taxon>
        <taxon>Leotiomycetes</taxon>
        <taxon>Helotiales</taxon>
        <taxon>Mollisiaceae</taxon>
        <taxon>Phialocephala</taxon>
        <taxon>Phialocephala fortinii species complex</taxon>
    </lineage>
</organism>
<feature type="region of interest" description="Disordered" evidence="1">
    <location>
        <begin position="105"/>
        <end position="136"/>
    </location>
</feature>
<gene>
    <name evidence="2" type="ORF">PAC_10530</name>
</gene>
<name>A0A1L7X6J7_9HELO</name>
<feature type="region of interest" description="Disordered" evidence="1">
    <location>
        <begin position="343"/>
        <end position="365"/>
    </location>
</feature>
<dbReference type="EMBL" id="FJOG01000016">
    <property type="protein sequence ID" value="CZR60634.1"/>
    <property type="molecule type" value="Genomic_DNA"/>
</dbReference>
<feature type="region of interest" description="Disordered" evidence="1">
    <location>
        <begin position="70"/>
        <end position="89"/>
    </location>
</feature>
<proteinExistence type="predicted"/>
<protein>
    <recommendedName>
        <fullName evidence="4">C2H2-type domain-containing protein</fullName>
    </recommendedName>
</protein>
<feature type="region of interest" description="Disordered" evidence="1">
    <location>
        <begin position="16"/>
        <end position="38"/>
    </location>
</feature>
<dbReference type="STRING" id="576137.A0A1L7X6J7"/>
<keyword evidence="3" id="KW-1185">Reference proteome</keyword>
<feature type="compositionally biased region" description="Basic and acidic residues" evidence="1">
    <location>
        <begin position="126"/>
        <end position="136"/>
    </location>
</feature>
<feature type="compositionally biased region" description="Acidic residues" evidence="1">
    <location>
        <begin position="115"/>
        <end position="125"/>
    </location>
</feature>
<evidence type="ECO:0008006" key="4">
    <source>
        <dbReference type="Google" id="ProtNLM"/>
    </source>
</evidence>
<reference evidence="2 3" key="1">
    <citation type="submission" date="2016-03" db="EMBL/GenBank/DDBJ databases">
        <authorList>
            <person name="Ploux O."/>
        </authorList>
    </citation>
    <scope>NUCLEOTIDE SEQUENCE [LARGE SCALE GENOMIC DNA]</scope>
    <source>
        <strain evidence="2 3">UAMH 11012</strain>
    </source>
</reference>
<dbReference type="PANTHER" id="PTHR38166">
    <property type="entry name" value="C2H2-TYPE DOMAIN-CONTAINING PROTEIN-RELATED"/>
    <property type="match status" value="1"/>
</dbReference>
<sequence>MIEDITEECGTLCSTTDGTTWSTSSDDSNELGSESSESLCSSTDWRHHLILEVVMLKVYRLLDHNAATVHGAYDQGGGTSSGDSGSWMSGAFSSTNQSSLFSTSNVAGMKRGNDDGDFPPPDEDPDGYKRPRNKGEDNAELRRYACPFFKNDPRKNRRRRSCAGPGFNSISHLKEHLYRCHIAPTQCPRCWVVVGDDRGLEIHLQNDTRCQKQERKPVDGISPQKLKLLKSKKRLPPIEGADSSKWSDIYRILFPGAQPIPSPYFDHDSEGVEGVDSKASSLSLPKDFGQYYQSRLPSLIETHVAQLLHEKLGPVEAEMKSMVTEITRKCLFDLVRDWQASQSETCAEGERPPTEADTLRTYGDPGSATDAQGGFYLAENVFTGFQDGFVLGNSELSGLHGDAMIQAAADASFGFPQIGDWTQIATAESRLMDGSLELQKDIQLSTFVCLTIPQHPEPETYSGKGKDLESQDLKYCLECFPNSQLYGLLDKLA</sequence>
<evidence type="ECO:0000313" key="2">
    <source>
        <dbReference type="EMBL" id="CZR60634.1"/>
    </source>
</evidence>
<dbReference type="Proteomes" id="UP000184330">
    <property type="component" value="Unassembled WGS sequence"/>
</dbReference>
<dbReference type="PANTHER" id="PTHR38166:SF1">
    <property type="entry name" value="C2H2-TYPE DOMAIN-CONTAINING PROTEIN"/>
    <property type="match status" value="1"/>
</dbReference>
<dbReference type="OrthoDB" id="5382659at2759"/>
<evidence type="ECO:0000313" key="3">
    <source>
        <dbReference type="Proteomes" id="UP000184330"/>
    </source>
</evidence>
<feature type="compositionally biased region" description="Basic and acidic residues" evidence="1">
    <location>
        <begin position="348"/>
        <end position="358"/>
    </location>
</feature>
<evidence type="ECO:0000256" key="1">
    <source>
        <dbReference type="SAM" id="MobiDB-lite"/>
    </source>
</evidence>
<dbReference type="AlphaFoldDB" id="A0A1L7X6J7"/>
<accession>A0A1L7X6J7</accession>